<evidence type="ECO:0000313" key="2">
    <source>
        <dbReference type="EMBL" id="CAA9402776.1"/>
    </source>
</evidence>
<dbReference type="AlphaFoldDB" id="A0A6J4P210"/>
<feature type="non-terminal residue" evidence="2">
    <location>
        <position position="1"/>
    </location>
</feature>
<reference evidence="2" key="1">
    <citation type="submission" date="2020-02" db="EMBL/GenBank/DDBJ databases">
        <authorList>
            <person name="Meier V. D."/>
        </authorList>
    </citation>
    <scope>NUCLEOTIDE SEQUENCE</scope>
    <source>
        <strain evidence="2">AVDCRST_MAG64</strain>
    </source>
</reference>
<accession>A0A6J4P210</accession>
<gene>
    <name evidence="2" type="ORF">AVDCRST_MAG64-1809</name>
</gene>
<feature type="region of interest" description="Disordered" evidence="1">
    <location>
        <begin position="1"/>
        <end position="23"/>
    </location>
</feature>
<feature type="non-terminal residue" evidence="2">
    <location>
        <position position="23"/>
    </location>
</feature>
<sequence length="23" mass="2391">ASTRWSAPGCAPASPRRSTRSST</sequence>
<feature type="compositionally biased region" description="Low complexity" evidence="1">
    <location>
        <begin position="11"/>
        <end position="23"/>
    </location>
</feature>
<proteinExistence type="predicted"/>
<dbReference type="EMBL" id="CADCUQ010000412">
    <property type="protein sequence ID" value="CAA9402776.1"/>
    <property type="molecule type" value="Genomic_DNA"/>
</dbReference>
<name>A0A6J4P210_9BACT</name>
<evidence type="ECO:0000256" key="1">
    <source>
        <dbReference type="SAM" id="MobiDB-lite"/>
    </source>
</evidence>
<organism evidence="2">
    <name type="scientific">uncultured Phycisphaerae bacterium</name>
    <dbReference type="NCBI Taxonomy" id="904963"/>
    <lineage>
        <taxon>Bacteria</taxon>
        <taxon>Pseudomonadati</taxon>
        <taxon>Planctomycetota</taxon>
        <taxon>Phycisphaerae</taxon>
        <taxon>environmental samples</taxon>
    </lineage>
</organism>
<protein>
    <submittedName>
        <fullName evidence="2">Uncharacterized protein</fullName>
    </submittedName>
</protein>